<feature type="transmembrane region" description="Helical" evidence="1">
    <location>
        <begin position="101"/>
        <end position="128"/>
    </location>
</feature>
<keyword evidence="1" id="KW-0812">Transmembrane</keyword>
<accession>A0ABR8X4T9</accession>
<evidence type="ECO:0000313" key="2">
    <source>
        <dbReference type="EMBL" id="MBD8024323.1"/>
    </source>
</evidence>
<reference evidence="2 3" key="1">
    <citation type="submission" date="2020-08" db="EMBL/GenBank/DDBJ databases">
        <title>A Genomic Blueprint of the Chicken Gut Microbiome.</title>
        <authorList>
            <person name="Gilroy R."/>
            <person name="Ravi A."/>
            <person name="Getino M."/>
            <person name="Pursley I."/>
            <person name="Horton D.L."/>
            <person name="Alikhan N.-F."/>
            <person name="Baker D."/>
            <person name="Gharbi K."/>
            <person name="Hall N."/>
            <person name="Watson M."/>
            <person name="Adriaenssens E.M."/>
            <person name="Foster-Nyarko E."/>
            <person name="Jarju S."/>
            <person name="Secka A."/>
            <person name="Antonio M."/>
            <person name="Oren A."/>
            <person name="Chaudhuri R."/>
            <person name="La Ragione R.M."/>
            <person name="Hildebrand F."/>
            <person name="Pallen M.J."/>
        </authorList>
    </citation>
    <scope>NUCLEOTIDE SEQUENCE [LARGE SCALE GENOMIC DNA]</scope>
    <source>
        <strain evidence="2 3">Sa1CUA4</strain>
    </source>
</reference>
<dbReference type="EMBL" id="JACSPM010000004">
    <property type="protein sequence ID" value="MBD8024323.1"/>
    <property type="molecule type" value="Genomic_DNA"/>
</dbReference>
<keyword evidence="1" id="KW-0472">Membrane</keyword>
<feature type="transmembrane region" description="Helical" evidence="1">
    <location>
        <begin position="450"/>
        <end position="475"/>
    </location>
</feature>
<feature type="transmembrane region" description="Helical" evidence="1">
    <location>
        <begin position="374"/>
        <end position="395"/>
    </location>
</feature>
<keyword evidence="3" id="KW-1185">Reference proteome</keyword>
<evidence type="ECO:0008006" key="4">
    <source>
        <dbReference type="Google" id="ProtNLM"/>
    </source>
</evidence>
<dbReference type="Proteomes" id="UP000602532">
    <property type="component" value="Unassembled WGS sequence"/>
</dbReference>
<proteinExistence type="predicted"/>
<feature type="transmembrane region" description="Helical" evidence="1">
    <location>
        <begin position="272"/>
        <end position="289"/>
    </location>
</feature>
<sequence>MAAHILRLRLALLFGTLRGGRAHAARVIFAVLILVAATVAACWAMLTLRDADADVAQTVIVLGGSAVTLGFGLAPLIGAVEDPLDPRRFALLAVRRGRLALVLAVVGLVSVPVLALAAIAACAAIVWVEHGVAWPVAAASVVLGVLTCALFARVCMAIAALYLRERRSRELSGLFLLAIVVVVVPVGVFLASLEWRGTVPTQLTEAVSALALTPLGAAWALPGVADLDPEGAWLSVLIAVATLAVLALLWAWGVHRLLTTTERPVTSRERAGLGWFAVAPGTPGGAVAARSLLYWFRDRRYVVNMLVIPVAAAVTVLPLLVAGVPLELAILVPVPFAALLLGWLPHNDVAYDSTAVWMHIASGMRGVSDRLGRLVPVLLIGIPLLAVAIPVVISIHGRWALLPAMVGVCASLFFAGLGLSSVSSVVAPYAVSRPGESPFQQPQRTGATGAVSQCLVMLGAVIVTAPALWCAWVALTDDIDSAILALWAGLAAGFGVLIIGVTAGSMVFSRRGGRLMEFAEST</sequence>
<evidence type="ECO:0000313" key="3">
    <source>
        <dbReference type="Proteomes" id="UP000602532"/>
    </source>
</evidence>
<feature type="transmembrane region" description="Helical" evidence="1">
    <location>
        <begin position="301"/>
        <end position="322"/>
    </location>
</feature>
<feature type="transmembrane region" description="Helical" evidence="1">
    <location>
        <begin position="174"/>
        <end position="195"/>
    </location>
</feature>
<feature type="transmembrane region" description="Helical" evidence="1">
    <location>
        <begin position="481"/>
        <end position="508"/>
    </location>
</feature>
<feature type="transmembrane region" description="Helical" evidence="1">
    <location>
        <begin position="401"/>
        <end position="429"/>
    </location>
</feature>
<organism evidence="2 3">
    <name type="scientific">Microbacterium gallinarum</name>
    <dbReference type="NCBI Taxonomy" id="2762209"/>
    <lineage>
        <taxon>Bacteria</taxon>
        <taxon>Bacillati</taxon>
        <taxon>Actinomycetota</taxon>
        <taxon>Actinomycetes</taxon>
        <taxon>Micrococcales</taxon>
        <taxon>Microbacteriaceae</taxon>
        <taxon>Microbacterium</taxon>
    </lineage>
</organism>
<feature type="transmembrane region" description="Helical" evidence="1">
    <location>
        <begin position="232"/>
        <end position="252"/>
    </location>
</feature>
<evidence type="ECO:0000256" key="1">
    <source>
        <dbReference type="SAM" id="Phobius"/>
    </source>
</evidence>
<feature type="transmembrane region" description="Helical" evidence="1">
    <location>
        <begin position="27"/>
        <end position="46"/>
    </location>
</feature>
<comment type="caution">
    <text evidence="2">The sequence shown here is derived from an EMBL/GenBank/DDBJ whole genome shotgun (WGS) entry which is preliminary data.</text>
</comment>
<dbReference type="RefSeq" id="WP_191766671.1">
    <property type="nucleotide sequence ID" value="NZ_JACSPM010000004.1"/>
</dbReference>
<protein>
    <recommendedName>
        <fullName evidence="4">ABC-2 type transport system permease protein</fullName>
    </recommendedName>
</protein>
<feature type="transmembrane region" description="Helical" evidence="1">
    <location>
        <begin position="207"/>
        <end position="225"/>
    </location>
</feature>
<feature type="transmembrane region" description="Helical" evidence="1">
    <location>
        <begin position="328"/>
        <end position="344"/>
    </location>
</feature>
<gene>
    <name evidence="2" type="ORF">H9622_12070</name>
</gene>
<name>A0ABR8X4T9_9MICO</name>
<keyword evidence="1" id="KW-1133">Transmembrane helix</keyword>
<feature type="transmembrane region" description="Helical" evidence="1">
    <location>
        <begin position="134"/>
        <end position="162"/>
    </location>
</feature>
<feature type="transmembrane region" description="Helical" evidence="1">
    <location>
        <begin position="58"/>
        <end position="80"/>
    </location>
</feature>